<dbReference type="InterPro" id="IPR005229">
    <property type="entry name" value="YicC/YloC-like"/>
</dbReference>
<dbReference type="PANTHER" id="PTHR30636:SF3">
    <property type="entry name" value="UPF0701 PROTEIN YICC"/>
    <property type="match status" value="1"/>
</dbReference>
<dbReference type="EMBL" id="QNRQ01000003">
    <property type="protein sequence ID" value="RBP40710.1"/>
    <property type="molecule type" value="Genomic_DNA"/>
</dbReference>
<dbReference type="OrthoDB" id="9771229at2"/>
<dbReference type="GO" id="GO:0004521">
    <property type="term" value="F:RNA endonuclease activity"/>
    <property type="evidence" value="ECO:0007669"/>
    <property type="project" value="InterPro"/>
</dbReference>
<keyword evidence="3" id="KW-0255">Endonuclease</keyword>
<feature type="region of interest" description="Disordered" evidence="6">
    <location>
        <begin position="249"/>
        <end position="270"/>
    </location>
</feature>
<protein>
    <submittedName>
        <fullName evidence="9">Uncharacterized protein (TIGR00255 family)</fullName>
    </submittedName>
</protein>
<keyword evidence="4" id="KW-0378">Hydrolase</keyword>
<gene>
    <name evidence="9" type="ORF">DFR37_10348</name>
</gene>
<evidence type="ECO:0000256" key="1">
    <source>
        <dbReference type="ARBA" id="ARBA00001968"/>
    </source>
</evidence>
<evidence type="ECO:0000313" key="10">
    <source>
        <dbReference type="Proteomes" id="UP000253628"/>
    </source>
</evidence>
<dbReference type="InterPro" id="IPR013551">
    <property type="entry name" value="YicC-like_C"/>
</dbReference>
<feature type="domain" description="Endoribonuclease YicC-like C-terminal" evidence="8">
    <location>
        <begin position="265"/>
        <end position="318"/>
    </location>
</feature>
<dbReference type="Proteomes" id="UP000253628">
    <property type="component" value="Unassembled WGS sequence"/>
</dbReference>
<feature type="domain" description="Endoribonuclease YicC-like C-terminal" evidence="8">
    <location>
        <begin position="175"/>
        <end position="248"/>
    </location>
</feature>
<evidence type="ECO:0000259" key="7">
    <source>
        <dbReference type="Pfam" id="PF03755"/>
    </source>
</evidence>
<evidence type="ECO:0000256" key="6">
    <source>
        <dbReference type="SAM" id="MobiDB-lite"/>
    </source>
</evidence>
<dbReference type="GO" id="GO:0016787">
    <property type="term" value="F:hydrolase activity"/>
    <property type="evidence" value="ECO:0007669"/>
    <property type="project" value="UniProtKB-KW"/>
</dbReference>
<dbReference type="Gene3D" id="1.10.357.10">
    <property type="entry name" value="Tetracycline Repressor, domain 2"/>
    <property type="match status" value="1"/>
</dbReference>
<organism evidence="9 10">
    <name type="scientific">Eoetvoesiella caeni</name>
    <dbReference type="NCBI Taxonomy" id="645616"/>
    <lineage>
        <taxon>Bacteria</taxon>
        <taxon>Pseudomonadati</taxon>
        <taxon>Pseudomonadota</taxon>
        <taxon>Betaproteobacteria</taxon>
        <taxon>Burkholderiales</taxon>
        <taxon>Alcaligenaceae</taxon>
        <taxon>Eoetvoesiella</taxon>
    </lineage>
</organism>
<dbReference type="Pfam" id="PF03755">
    <property type="entry name" value="YicC-like_N"/>
    <property type="match status" value="1"/>
</dbReference>
<evidence type="ECO:0000256" key="5">
    <source>
        <dbReference type="ARBA" id="ARBA00035648"/>
    </source>
</evidence>
<evidence type="ECO:0000256" key="4">
    <source>
        <dbReference type="ARBA" id="ARBA00022801"/>
    </source>
</evidence>
<comment type="caution">
    <text evidence="9">The sequence shown here is derived from an EMBL/GenBank/DDBJ whole genome shotgun (WGS) entry which is preliminary data.</text>
</comment>
<name>A0A366HE17_9BURK</name>
<evidence type="ECO:0000259" key="8">
    <source>
        <dbReference type="Pfam" id="PF08340"/>
    </source>
</evidence>
<keyword evidence="10" id="KW-1185">Reference proteome</keyword>
<dbReference type="PANTHER" id="PTHR30636">
    <property type="entry name" value="UPF0701 PROTEIN YICC"/>
    <property type="match status" value="1"/>
</dbReference>
<evidence type="ECO:0000256" key="3">
    <source>
        <dbReference type="ARBA" id="ARBA00022759"/>
    </source>
</evidence>
<comment type="cofactor">
    <cofactor evidence="1">
        <name>a divalent metal cation</name>
        <dbReference type="ChEBI" id="CHEBI:60240"/>
    </cofactor>
</comment>
<dbReference type="Pfam" id="PF08340">
    <property type="entry name" value="YicC-like_C"/>
    <property type="match status" value="2"/>
</dbReference>
<proteinExistence type="inferred from homology"/>
<dbReference type="AlphaFoldDB" id="A0A366HE17"/>
<reference evidence="9 10" key="1">
    <citation type="submission" date="2018-06" db="EMBL/GenBank/DDBJ databases">
        <title>Genomic Encyclopedia of Type Strains, Phase IV (KMG-IV): sequencing the most valuable type-strain genomes for metagenomic binning, comparative biology and taxonomic classification.</title>
        <authorList>
            <person name="Goeker M."/>
        </authorList>
    </citation>
    <scope>NUCLEOTIDE SEQUENCE [LARGE SCALE GENOMIC DNA]</scope>
    <source>
        <strain evidence="9 10">DSM 25520</strain>
    </source>
</reference>
<evidence type="ECO:0000256" key="2">
    <source>
        <dbReference type="ARBA" id="ARBA00022722"/>
    </source>
</evidence>
<feature type="compositionally biased region" description="Polar residues" evidence="6">
    <location>
        <begin position="249"/>
        <end position="260"/>
    </location>
</feature>
<sequence length="318" mass="34310">MIRSMTAFGAARAESAEGTLSIEFRSVNSRFLDVNFRLPDDLRILEGPVREKLGQALARGKVDVRINYSKTKSAIVQALDADYMAAIAEQLKAARAVIPDVAAPQLADLIKGAGNSDDPGFTVEVWTAMCAQAADQALGEFQANREREGERLAQGMLESAAAIGRIVDEVELALPQLLDEHQKKLATKLKDALEAACPTGFTQITGPELSARIAQETSLFSLRIDIAEELARLRSHISELQLLLSGGQAATSRNGSSKPQAAQGKPGSTGKRLDFLFQEMNREANTLGSKAGSINVTRAAIDLKLLIEQLREQAQNIE</sequence>
<evidence type="ECO:0000313" key="9">
    <source>
        <dbReference type="EMBL" id="RBP40710.1"/>
    </source>
</evidence>
<comment type="similarity">
    <text evidence="5">Belongs to the YicC/YloC family.</text>
</comment>
<dbReference type="RefSeq" id="WP_113932495.1">
    <property type="nucleotide sequence ID" value="NZ_JACCEU010000004.1"/>
</dbReference>
<dbReference type="InterPro" id="IPR013527">
    <property type="entry name" value="YicC-like_N"/>
</dbReference>
<feature type="domain" description="Endoribonuclease YicC-like N-terminal" evidence="7">
    <location>
        <begin position="2"/>
        <end position="153"/>
    </location>
</feature>
<keyword evidence="2" id="KW-0540">Nuclease</keyword>
<accession>A0A366HE17</accession>